<dbReference type="SUPFAM" id="SSF53335">
    <property type="entry name" value="S-adenosyl-L-methionine-dependent methyltransferases"/>
    <property type="match status" value="1"/>
</dbReference>
<dbReference type="Pfam" id="PF03291">
    <property type="entry name" value="mRNA_G-N7_MeTrfase"/>
    <property type="match status" value="1"/>
</dbReference>
<feature type="domain" description="MRNA cap 0 methyltransferase" evidence="8">
    <location>
        <begin position="1"/>
        <end position="178"/>
    </location>
</feature>
<keyword evidence="5" id="KW-0694">RNA-binding</keyword>
<proteinExistence type="predicted"/>
<dbReference type="PANTHER" id="PTHR12189">
    <property type="entry name" value="MRNA GUANINE-7- METHYLTRANSFERASE"/>
    <property type="match status" value="1"/>
</dbReference>
<keyword evidence="2" id="KW-0489">Methyltransferase</keyword>
<evidence type="ECO:0000256" key="5">
    <source>
        <dbReference type="ARBA" id="ARBA00022884"/>
    </source>
</evidence>
<evidence type="ECO:0000256" key="7">
    <source>
        <dbReference type="ARBA" id="ARBA00044712"/>
    </source>
</evidence>
<dbReference type="EMBL" id="JABSTU010000006">
    <property type="protein sequence ID" value="KAH8028143.1"/>
    <property type="molecule type" value="Genomic_DNA"/>
</dbReference>
<evidence type="ECO:0000256" key="4">
    <source>
        <dbReference type="ARBA" id="ARBA00022691"/>
    </source>
</evidence>
<evidence type="ECO:0000256" key="2">
    <source>
        <dbReference type="ARBA" id="ARBA00022603"/>
    </source>
</evidence>
<dbReference type="Gene3D" id="3.40.50.150">
    <property type="entry name" value="Vaccinia Virus protein VP39"/>
    <property type="match status" value="1"/>
</dbReference>
<reference evidence="9" key="2">
    <citation type="submission" date="2021-09" db="EMBL/GenBank/DDBJ databases">
        <authorList>
            <person name="Jia N."/>
            <person name="Wang J."/>
            <person name="Shi W."/>
            <person name="Du L."/>
            <person name="Sun Y."/>
            <person name="Zhan W."/>
            <person name="Jiang J."/>
            <person name="Wang Q."/>
            <person name="Zhang B."/>
            <person name="Ji P."/>
            <person name="Sakyi L.B."/>
            <person name="Cui X."/>
            <person name="Yuan T."/>
            <person name="Jiang B."/>
            <person name="Yang W."/>
            <person name="Lam T.T.-Y."/>
            <person name="Chang Q."/>
            <person name="Ding S."/>
            <person name="Wang X."/>
            <person name="Zhu J."/>
            <person name="Ruan X."/>
            <person name="Zhao L."/>
            <person name="Wei J."/>
            <person name="Que T."/>
            <person name="Du C."/>
            <person name="Cheng J."/>
            <person name="Dai P."/>
            <person name="Han X."/>
            <person name="Huang E."/>
            <person name="Gao Y."/>
            <person name="Liu J."/>
            <person name="Shao H."/>
            <person name="Ye R."/>
            <person name="Li L."/>
            <person name="Wei W."/>
            <person name="Wang X."/>
            <person name="Wang C."/>
            <person name="Huo Q."/>
            <person name="Li W."/>
            <person name="Guo W."/>
            <person name="Chen H."/>
            <person name="Chen S."/>
            <person name="Zhou L."/>
            <person name="Zhou L."/>
            <person name="Ni X."/>
            <person name="Tian J."/>
            <person name="Zhou Y."/>
            <person name="Sheng Y."/>
            <person name="Liu T."/>
            <person name="Pan Y."/>
            <person name="Xia L."/>
            <person name="Li J."/>
            <person name="Zhao F."/>
            <person name="Cao W."/>
        </authorList>
    </citation>
    <scope>NUCLEOTIDE SEQUENCE</scope>
    <source>
        <strain evidence="9">Rmic-2018</strain>
        <tissue evidence="9">Larvae</tissue>
    </source>
</reference>
<dbReference type="PANTHER" id="PTHR12189:SF2">
    <property type="entry name" value="MRNA CAP GUANINE-N7 METHYLTRANSFERASE"/>
    <property type="match status" value="1"/>
</dbReference>
<dbReference type="VEuPathDB" id="VectorBase:LOC119172401"/>
<evidence type="ECO:0000313" key="10">
    <source>
        <dbReference type="Proteomes" id="UP000821866"/>
    </source>
</evidence>
<protein>
    <recommendedName>
        <fullName evidence="1">mRNA (guanine-N(7))-methyltransferase</fullName>
        <ecNumber evidence="1">2.1.1.56</ecNumber>
    </recommendedName>
</protein>
<sequence>MLTRILLDDINIAAYLHRANERFRELEERHRRRAPGGTLDAEIIEAYCTILRIKNRHKYKDIALVLVGFHLRFRYSFESLPQSQCILCNAAECLVSGGFFIINTPDANDHVRCVREVPHLKFGDDEFHIEFHGSKHDLPLFLEQYNFHLKGVVHCPKFLENFDILEEKAKDFDLRLVL</sequence>
<reference evidence="9" key="1">
    <citation type="journal article" date="2020" name="Cell">
        <title>Large-Scale Comparative Analyses of Tick Genomes Elucidate Their Genetic Diversity and Vector Capacities.</title>
        <authorList>
            <consortium name="Tick Genome and Microbiome Consortium (TIGMIC)"/>
            <person name="Jia N."/>
            <person name="Wang J."/>
            <person name="Shi W."/>
            <person name="Du L."/>
            <person name="Sun Y."/>
            <person name="Zhan W."/>
            <person name="Jiang J.F."/>
            <person name="Wang Q."/>
            <person name="Zhang B."/>
            <person name="Ji P."/>
            <person name="Bell-Sakyi L."/>
            <person name="Cui X.M."/>
            <person name="Yuan T.T."/>
            <person name="Jiang B.G."/>
            <person name="Yang W.F."/>
            <person name="Lam T.T."/>
            <person name="Chang Q.C."/>
            <person name="Ding S.J."/>
            <person name="Wang X.J."/>
            <person name="Zhu J.G."/>
            <person name="Ruan X.D."/>
            <person name="Zhao L."/>
            <person name="Wei J.T."/>
            <person name="Ye R.Z."/>
            <person name="Que T.C."/>
            <person name="Du C.H."/>
            <person name="Zhou Y.H."/>
            <person name="Cheng J.X."/>
            <person name="Dai P.F."/>
            <person name="Guo W.B."/>
            <person name="Han X.H."/>
            <person name="Huang E.J."/>
            <person name="Li L.F."/>
            <person name="Wei W."/>
            <person name="Gao Y.C."/>
            <person name="Liu J.Z."/>
            <person name="Shao H.Z."/>
            <person name="Wang X."/>
            <person name="Wang C.C."/>
            <person name="Yang T.C."/>
            <person name="Huo Q.B."/>
            <person name="Li W."/>
            <person name="Chen H.Y."/>
            <person name="Chen S.E."/>
            <person name="Zhou L.G."/>
            <person name="Ni X.B."/>
            <person name="Tian J.H."/>
            <person name="Sheng Y."/>
            <person name="Liu T."/>
            <person name="Pan Y.S."/>
            <person name="Xia L.Y."/>
            <person name="Li J."/>
            <person name="Zhao F."/>
            <person name="Cao W.C."/>
        </authorList>
    </citation>
    <scope>NUCLEOTIDE SEQUENCE</scope>
    <source>
        <strain evidence="9">Rmic-2018</strain>
    </source>
</reference>
<dbReference type="GO" id="GO:0005634">
    <property type="term" value="C:nucleus"/>
    <property type="evidence" value="ECO:0007669"/>
    <property type="project" value="TreeGrafter"/>
</dbReference>
<dbReference type="EC" id="2.1.1.56" evidence="1"/>
<dbReference type="InterPro" id="IPR039753">
    <property type="entry name" value="RG7MT1"/>
</dbReference>
<dbReference type="InterPro" id="IPR029063">
    <property type="entry name" value="SAM-dependent_MTases_sf"/>
</dbReference>
<evidence type="ECO:0000256" key="6">
    <source>
        <dbReference type="ARBA" id="ARBA00023042"/>
    </source>
</evidence>
<dbReference type="AlphaFoldDB" id="A0A9J6E0R8"/>
<evidence type="ECO:0000256" key="1">
    <source>
        <dbReference type="ARBA" id="ARBA00011926"/>
    </source>
</evidence>
<gene>
    <name evidence="9" type="ORF">HPB51_013477</name>
</gene>
<evidence type="ECO:0000259" key="8">
    <source>
        <dbReference type="PROSITE" id="PS51562"/>
    </source>
</evidence>
<evidence type="ECO:0000313" key="9">
    <source>
        <dbReference type="EMBL" id="KAH8028143.1"/>
    </source>
</evidence>
<organism evidence="9 10">
    <name type="scientific">Rhipicephalus microplus</name>
    <name type="common">Cattle tick</name>
    <name type="synonym">Boophilus microplus</name>
    <dbReference type="NCBI Taxonomy" id="6941"/>
    <lineage>
        <taxon>Eukaryota</taxon>
        <taxon>Metazoa</taxon>
        <taxon>Ecdysozoa</taxon>
        <taxon>Arthropoda</taxon>
        <taxon>Chelicerata</taxon>
        <taxon>Arachnida</taxon>
        <taxon>Acari</taxon>
        <taxon>Parasitiformes</taxon>
        <taxon>Ixodida</taxon>
        <taxon>Ixodoidea</taxon>
        <taxon>Ixodidae</taxon>
        <taxon>Rhipicephalinae</taxon>
        <taxon>Rhipicephalus</taxon>
        <taxon>Boophilus</taxon>
    </lineage>
</organism>
<keyword evidence="4" id="KW-0949">S-adenosyl-L-methionine</keyword>
<keyword evidence="10" id="KW-1185">Reference proteome</keyword>
<evidence type="ECO:0000256" key="3">
    <source>
        <dbReference type="ARBA" id="ARBA00022679"/>
    </source>
</evidence>
<keyword evidence="3" id="KW-0808">Transferase</keyword>
<comment type="caution">
    <text evidence="9">The sequence shown here is derived from an EMBL/GenBank/DDBJ whole genome shotgun (WGS) entry which is preliminary data.</text>
</comment>
<keyword evidence="6" id="KW-0507">mRNA processing</keyword>
<dbReference type="Proteomes" id="UP000821866">
    <property type="component" value="Chromosome 4"/>
</dbReference>
<accession>A0A9J6E0R8</accession>
<name>A0A9J6E0R8_RHIMP</name>
<dbReference type="GO" id="GO:0004482">
    <property type="term" value="F:mRNA 5'-cap (guanine-N7-)-methyltransferase activity"/>
    <property type="evidence" value="ECO:0007669"/>
    <property type="project" value="UniProtKB-EC"/>
</dbReference>
<dbReference type="PROSITE" id="PS51562">
    <property type="entry name" value="RNA_CAP0_MT"/>
    <property type="match status" value="1"/>
</dbReference>
<keyword evidence="6" id="KW-0506">mRNA capping</keyword>
<dbReference type="InterPro" id="IPR004971">
    <property type="entry name" value="mRNA_G-N7_MeTrfase_dom"/>
</dbReference>
<comment type="catalytic activity">
    <reaction evidence="7">
        <text>a 5'-end (5'-triphosphoguanosine)-ribonucleoside in mRNA + S-adenosyl-L-methionine = a 5'-end (N(7)-methyl 5'-triphosphoguanosine)-ribonucleoside in mRNA + S-adenosyl-L-homocysteine</text>
        <dbReference type="Rhea" id="RHEA:67008"/>
        <dbReference type="Rhea" id="RHEA-COMP:17166"/>
        <dbReference type="Rhea" id="RHEA-COMP:17167"/>
        <dbReference type="ChEBI" id="CHEBI:57856"/>
        <dbReference type="ChEBI" id="CHEBI:59789"/>
        <dbReference type="ChEBI" id="CHEBI:156461"/>
        <dbReference type="ChEBI" id="CHEBI:167617"/>
        <dbReference type="EC" id="2.1.1.56"/>
    </reaction>
</comment>
<dbReference type="GO" id="GO:0003723">
    <property type="term" value="F:RNA binding"/>
    <property type="evidence" value="ECO:0007669"/>
    <property type="project" value="UniProtKB-KW"/>
</dbReference>